<dbReference type="OrthoDB" id="2915109at2"/>
<proteinExistence type="predicted"/>
<evidence type="ECO:0000313" key="2">
    <source>
        <dbReference type="Proteomes" id="UP000441354"/>
    </source>
</evidence>
<dbReference type="Proteomes" id="UP000441354">
    <property type="component" value="Unassembled WGS sequence"/>
</dbReference>
<reference evidence="1 2" key="1">
    <citation type="journal article" date="2014" name="Arch. Microbiol.">
        <title>Bacillus mesophilum sp. nov., strain IITR-54T, a novel 4-chlorobiphenyl dechlorinating bacterium.</title>
        <authorList>
            <person name="Manickam N."/>
            <person name="Singh N.K."/>
            <person name="Bajaj A."/>
            <person name="Kumar R.M."/>
            <person name="Kaur G."/>
            <person name="Kaur N."/>
            <person name="Bala M."/>
            <person name="Kumar A."/>
            <person name="Mayilraj S."/>
        </authorList>
    </citation>
    <scope>NUCLEOTIDE SEQUENCE [LARGE SCALE GENOMIC DNA]</scope>
    <source>
        <strain evidence="1 2">IITR-54</strain>
    </source>
</reference>
<comment type="caution">
    <text evidence="1">The sequence shown here is derived from an EMBL/GenBank/DDBJ whole genome shotgun (WGS) entry which is preliminary data.</text>
</comment>
<dbReference type="EMBL" id="WBOT01000011">
    <property type="protein sequence ID" value="KAB2329609.1"/>
    <property type="molecule type" value="Genomic_DNA"/>
</dbReference>
<dbReference type="AlphaFoldDB" id="A0A7V7RI25"/>
<name>A0A7V7RI25_9BACI</name>
<organism evidence="1 2">
    <name type="scientific">Bacillus mesophilum</name>
    <dbReference type="NCBI Taxonomy" id="1071718"/>
    <lineage>
        <taxon>Bacteria</taxon>
        <taxon>Bacillati</taxon>
        <taxon>Bacillota</taxon>
        <taxon>Bacilli</taxon>
        <taxon>Bacillales</taxon>
        <taxon>Bacillaceae</taxon>
        <taxon>Bacillus</taxon>
    </lineage>
</organism>
<accession>A0A7V7RI25</accession>
<sequence length="147" mass="17549">MTVITTFTEKRREKQVKYEKSVLKELSIKELKEKVKHFFGSSRLVTNLLMNAGIEEACYDVAIEAYLLGAQYSRFGMHGETNEQVMERCSEERLHFTDTLYHFFLYWSHGEEGAMSESLYYLCEQYVNSWWHEGFNKGQRRQKLRLH</sequence>
<dbReference type="Pfam" id="PF10730">
    <property type="entry name" value="DUF2521"/>
    <property type="match status" value="1"/>
</dbReference>
<gene>
    <name evidence="1" type="ORF">F7732_20635</name>
</gene>
<dbReference type="InterPro" id="IPR019667">
    <property type="entry name" value="Uncharacterised_YbaK"/>
</dbReference>
<evidence type="ECO:0000313" key="1">
    <source>
        <dbReference type="EMBL" id="KAB2329609.1"/>
    </source>
</evidence>
<protein>
    <submittedName>
        <fullName evidence="1">DUF2521 family protein</fullName>
    </submittedName>
</protein>
<keyword evidence="2" id="KW-1185">Reference proteome</keyword>
<dbReference type="RefSeq" id="WP_151575944.1">
    <property type="nucleotide sequence ID" value="NZ_WBOT01000011.1"/>
</dbReference>